<dbReference type="AlphaFoldDB" id="A0A8S8XFL4"/>
<dbReference type="Proteomes" id="UP000681075">
    <property type="component" value="Unassembled WGS sequence"/>
</dbReference>
<sequence>MAGVVVVVLLVVDWDGPLGLVVVVVSVLRSIALDPVEPAGLLVAVWGAPAGAVVRPPENNRKNPTNTIATSATMATEAPLRI</sequence>
<proteinExistence type="predicted"/>
<keyword evidence="2" id="KW-1185">Reference proteome</keyword>
<comment type="caution">
    <text evidence="1">The sequence shown here is derived from an EMBL/GenBank/DDBJ whole genome shotgun (WGS) entry which is preliminary data.</text>
</comment>
<evidence type="ECO:0000313" key="2">
    <source>
        <dbReference type="Proteomes" id="UP000681075"/>
    </source>
</evidence>
<protein>
    <submittedName>
        <fullName evidence="1">Uncharacterized protein</fullName>
    </submittedName>
</protein>
<organism evidence="1 2">
    <name type="scientific">Roseiterribacter gracilis</name>
    <dbReference type="NCBI Taxonomy" id="2812848"/>
    <lineage>
        <taxon>Bacteria</taxon>
        <taxon>Pseudomonadati</taxon>
        <taxon>Pseudomonadota</taxon>
        <taxon>Alphaproteobacteria</taxon>
        <taxon>Rhodospirillales</taxon>
        <taxon>Roseiterribacteraceae</taxon>
        <taxon>Roseiterribacter</taxon>
    </lineage>
</organism>
<name>A0A8S8XFL4_9PROT</name>
<dbReference type="EMBL" id="BOPV01000001">
    <property type="protein sequence ID" value="GIL40006.1"/>
    <property type="molecule type" value="Genomic_DNA"/>
</dbReference>
<gene>
    <name evidence="1" type="ORF">TMPK1_22430</name>
</gene>
<reference evidence="1" key="1">
    <citation type="submission" date="2021-02" db="EMBL/GenBank/DDBJ databases">
        <title>Genome sequence of Rhodospirillales sp. strain TMPK1 isolated from soil.</title>
        <authorList>
            <person name="Nakai R."/>
            <person name="Kusada H."/>
            <person name="Tamaki H."/>
        </authorList>
    </citation>
    <scope>NUCLEOTIDE SEQUENCE</scope>
    <source>
        <strain evidence="1">TMPK1</strain>
    </source>
</reference>
<accession>A0A8S8XFL4</accession>
<evidence type="ECO:0000313" key="1">
    <source>
        <dbReference type="EMBL" id="GIL40006.1"/>
    </source>
</evidence>